<comment type="subcellular location">
    <subcellularLocation>
        <location evidence="1">Cytoplasm</location>
    </subcellularLocation>
</comment>
<dbReference type="Proteomes" id="UP001283361">
    <property type="component" value="Unassembled WGS sequence"/>
</dbReference>
<keyword evidence="3" id="KW-0597">Phosphoprotein</keyword>
<proteinExistence type="predicted"/>
<feature type="compositionally biased region" description="Polar residues" evidence="6">
    <location>
        <begin position="2228"/>
        <end position="2240"/>
    </location>
</feature>
<protein>
    <submittedName>
        <fullName evidence="7">Uncharacterized protein</fullName>
    </submittedName>
</protein>
<feature type="compositionally biased region" description="Polar residues" evidence="6">
    <location>
        <begin position="198"/>
        <end position="215"/>
    </location>
</feature>
<feature type="coiled-coil region" evidence="5">
    <location>
        <begin position="1202"/>
        <end position="1373"/>
    </location>
</feature>
<feature type="coiled-coil region" evidence="5">
    <location>
        <begin position="968"/>
        <end position="1042"/>
    </location>
</feature>
<evidence type="ECO:0000256" key="2">
    <source>
        <dbReference type="ARBA" id="ARBA00022490"/>
    </source>
</evidence>
<sequence>MDESKKDTVVSIIRALWKKDANILDLRSGHFYLHLLEMLEQWDKAGVVHSSDEDRLMCTKIFLQDYYGNERETRIDDFLKFDAIMHEDKIQTDHNRLELELCKIAIVLLGIGVLDKNSQNFMAAVLRVPLEKHYDVLAIIQSVVQAGSSEVALTSRIEEILCEPAATYEGKTCSALSPIKSGNCQGIRPDTPNCNLLKSMEPTQASTPKDPSKSWTPAAAAASSSAFQGSPLRLNLTLLNSSLRDITSPLRGLSIDASSSCSPLTQYAQSPQLIQKAILRQKETELRKLKRQMEEHIDRADELKYLLQDQTEAASQKDTKIIQLEKKVQELQRQNLQNELTEKADEENRNTIDTLTQRVQSLEHYKTQYLILEKESSMHAEEIRKLYCEITGLEQKNMQYKSMVDSHKHLEEDIKDHKLQLNTVVQQFQQMQIAKKEWETERQCMQEKISSLKEQISSLRHELEDFNPLQLGNTGGETMGVILDIQVEELKCELNETKQEQEKFQSLLEKNEDLLKEKEKEVLKFQNELCVAEAKISEADKLVYHQSTNLEQQNKKLQDLKEQLEQHINLKSELQNSNASLQSDCNEMLKQCSDYTKQIASLEIKLQEKDECMEKLKSALEQKDYELRNTQELLSCKDKQLEKMRAEVESLTASNITLSKDLSKKDDTIVQLQQDCDKAIKESHEKQAKLKANIDEIKESTIHTLSDLKSSHAVELLNIHTQHETVVRDIKQAAEQHLCEFHAIQKLLTQKQNELDAIRKEMKTVSDSLQSKTEQLKEKEEYIFKVKTDCEKQLEEMDQNKCELQALIAKLQKELDEMLQQFQRIEKELVLKTGEVCRKEEQIHNIRCDFENKAKVTERNSKEALELLKAELEAVKNAEIESFSKQIETQINDAEEKINVKEIQLEKLERTVKELISEREALSVKLEESDIQLQETRIQLDRKSMDIADKEEIIKGLKQDSEKKLLVQESNEKTVEELQEKLELLKETNTQALRQKETHHESEVSKIKLQHEKGIKEMLKTIEEKDNLLTALQKTIANKNVELEKFGIDLESEKSALNRKNEEFSSCKQDLIRLEKLVQEKERLIESVKGDFKTQISMNKSNYKMDLEANLKNAEHGKEQALSEQKISLEAEMTKQKKKHEEEVQKLVQANENALESHKAAQRDAEWRAEEQLTKEREEHGKLLEALGQDLDKERKGYLQSLVIKRQEVEQLSMQLKDLQTQLISQEQQSVNSKEELVMIKEEFKIEKEKHSHDADLLQAQLLKNQEIEEKYKSLHSEMEQLALKLTQSELNLERANEFSNQLSNDLDQAKSNMQKVTQDLIELQHAHSNLEEMNEHLQIQLNENSKLRRAETQSLKNNILEKETQISALTDEAKQKDATITVLQQTLSDQNVQLETLSSTLDSEKKNAVENKELIYQLQNDIVNKEQAIDEIKKNFEKQRVCVERDNQSLIDQLELKYKAAKECELQMLSDQKAAFKTEVERLKNEKDQKLQELIKDKSCMETENQKLKHDLDTKTQQHSDKTKEMEVFVRKASETYDQLSSMKQTLEEKNTDLETYQQKVADTKRELQTIENELQLKVKEVGEKEQIISGLKDDFAKEIYQLKSESKDAQLEIQTKYEEILKNEIAKAAEQQIAIEYYKQQLEELNIKYKTEVTALTEEITQLHLKIKQLEEGDKFYLSQQKTLQNLVKEKEEKAEQLYLKIQDLEQLGQLQQSQCDQSLKSVHQKEEELATLRDRFESCNTQLCQQRELLNEREQIISKCQLKLESYELQINLAKKEKGSDEKKHESAYEQNVKLEKQVTGLKRSNEFLIEKEKKSKAKLLEMATKYESIQKENKQYASEVNKLKTALDFSERKLRESQRQLDTAGTALLGDSSHFQKVIAKSSADDSLVGSPDSIGSSRSLRSRTRLSSGNISFQSSLNETILSGDTVLLKRETIASSADLKKRIKPSKSTEDRTSICSTFSSHSTNSTTGMPGVHMPFAACANEPEGPDFEWDRLSELQRRNTMYLPHLKSAYPVEMQTVETEKLSDEGLRLSTVANQAKEKFETRIASRESKFVNSGKATHQKPGIKAPKRNAPVMQLKELSEPSPPKQKKQIEISPTGAMIYYPVLRTAPNYHRPGPPTPGKQPRRVSGAFSPDQTLSPASTGKNMALGSPITRAQGRLTPGARARRSPRLNASPATSKANNQDERRQSVAFNIGFSPMANTGQMKPPRQAGLMPKKKMTKSASTVSKNQEPASQKFRRPLGTHNFLETGI</sequence>
<keyword evidence="4 5" id="KW-0175">Coiled coil</keyword>
<feature type="coiled-coil region" evidence="5">
    <location>
        <begin position="407"/>
        <end position="462"/>
    </location>
</feature>
<dbReference type="PANTHER" id="PTHR18902">
    <property type="entry name" value="NUCLEAR MITOTIC APPARATUS PROTEIN 1-RELATED"/>
    <property type="match status" value="1"/>
</dbReference>
<evidence type="ECO:0000256" key="1">
    <source>
        <dbReference type="ARBA" id="ARBA00004496"/>
    </source>
</evidence>
<evidence type="ECO:0000256" key="6">
    <source>
        <dbReference type="SAM" id="MobiDB-lite"/>
    </source>
</evidence>
<evidence type="ECO:0000313" key="8">
    <source>
        <dbReference type="Proteomes" id="UP001283361"/>
    </source>
</evidence>
<comment type="caution">
    <text evidence="7">The sequence shown here is derived from an EMBL/GenBank/DDBJ whole genome shotgun (WGS) entry which is preliminary data.</text>
</comment>
<keyword evidence="2" id="KW-0963">Cytoplasm</keyword>
<accession>A0AAE0ZXC6</accession>
<name>A0AAE0ZXC6_9GAST</name>
<feature type="region of interest" description="Disordered" evidence="6">
    <location>
        <begin position="2115"/>
        <end position="2258"/>
    </location>
</feature>
<keyword evidence="8" id="KW-1185">Reference proteome</keyword>
<feature type="region of interest" description="Disordered" evidence="6">
    <location>
        <begin position="2058"/>
        <end position="2078"/>
    </location>
</feature>
<feature type="coiled-coil region" evidence="5">
    <location>
        <begin position="858"/>
        <end position="932"/>
    </location>
</feature>
<dbReference type="EMBL" id="JAWDGP010003139">
    <property type="protein sequence ID" value="KAK3777037.1"/>
    <property type="molecule type" value="Genomic_DNA"/>
</dbReference>
<feature type="coiled-coil region" evidence="5">
    <location>
        <begin position="487"/>
        <end position="700"/>
    </location>
</feature>
<feature type="region of interest" description="Disordered" evidence="6">
    <location>
        <begin position="198"/>
        <end position="217"/>
    </location>
</feature>
<feature type="coiled-coil region" evidence="5">
    <location>
        <begin position="1630"/>
        <end position="1864"/>
    </location>
</feature>
<dbReference type="GO" id="GO:0005737">
    <property type="term" value="C:cytoplasm"/>
    <property type="evidence" value="ECO:0007669"/>
    <property type="project" value="UniProtKB-SubCell"/>
</dbReference>
<gene>
    <name evidence="7" type="ORF">RRG08_008890</name>
</gene>
<organism evidence="7 8">
    <name type="scientific">Elysia crispata</name>
    <name type="common">lettuce slug</name>
    <dbReference type="NCBI Taxonomy" id="231223"/>
    <lineage>
        <taxon>Eukaryota</taxon>
        <taxon>Metazoa</taxon>
        <taxon>Spiralia</taxon>
        <taxon>Lophotrochozoa</taxon>
        <taxon>Mollusca</taxon>
        <taxon>Gastropoda</taxon>
        <taxon>Heterobranchia</taxon>
        <taxon>Euthyneura</taxon>
        <taxon>Panpulmonata</taxon>
        <taxon>Sacoglossa</taxon>
        <taxon>Placobranchoidea</taxon>
        <taxon>Plakobranchidae</taxon>
        <taxon>Elysia</taxon>
    </lineage>
</organism>
<reference evidence="7" key="1">
    <citation type="journal article" date="2023" name="G3 (Bethesda)">
        <title>A reference genome for the long-term kleptoplast-retaining sea slug Elysia crispata morphotype clarki.</title>
        <authorList>
            <person name="Eastman K.E."/>
            <person name="Pendleton A.L."/>
            <person name="Shaikh M.A."/>
            <person name="Suttiyut T."/>
            <person name="Ogas R."/>
            <person name="Tomko P."/>
            <person name="Gavelis G."/>
            <person name="Widhalm J.R."/>
            <person name="Wisecaver J.H."/>
        </authorList>
    </citation>
    <scope>NUCLEOTIDE SEQUENCE</scope>
    <source>
        <strain evidence="7">ECLA1</strain>
    </source>
</reference>
<dbReference type="InterPro" id="IPR051841">
    <property type="entry name" value="MT-Golgi_org_protein"/>
</dbReference>
<feature type="coiled-coil region" evidence="5">
    <location>
        <begin position="1416"/>
        <end position="1582"/>
    </location>
</feature>
<evidence type="ECO:0000313" key="7">
    <source>
        <dbReference type="EMBL" id="KAK3777037.1"/>
    </source>
</evidence>
<dbReference type="Gene3D" id="1.10.287.1490">
    <property type="match status" value="1"/>
</dbReference>
<feature type="compositionally biased region" description="Polar residues" evidence="6">
    <location>
        <begin position="2140"/>
        <end position="2151"/>
    </location>
</feature>
<feature type="coiled-coil region" evidence="5">
    <location>
        <begin position="1071"/>
        <end position="1164"/>
    </location>
</feature>
<evidence type="ECO:0000256" key="4">
    <source>
        <dbReference type="ARBA" id="ARBA00023054"/>
    </source>
</evidence>
<dbReference type="PANTHER" id="PTHR18902:SF24">
    <property type="entry name" value="NUCLEAR MITOTIC APPARATUS PROTEIN 1"/>
    <property type="match status" value="1"/>
</dbReference>
<feature type="coiled-coil region" evidence="5">
    <location>
        <begin position="741"/>
        <end position="828"/>
    </location>
</feature>
<evidence type="ECO:0000256" key="3">
    <source>
        <dbReference type="ARBA" id="ARBA00022553"/>
    </source>
</evidence>
<feature type="coiled-coil region" evidence="5">
    <location>
        <begin position="279"/>
        <end position="346"/>
    </location>
</feature>
<evidence type="ECO:0000256" key="5">
    <source>
        <dbReference type="SAM" id="Coils"/>
    </source>
</evidence>